<name>A0A2A2M449_9BILA</name>
<sequence>MVRLTLLGPDDQVLRPKWITDFSLSYEYQGVQLTLGVDNAFDVYPDRRPFGLRPASVGGSYPTTYQFLPYSNFSPFGFNGRFLYARAAINF</sequence>
<evidence type="ECO:0000313" key="2">
    <source>
        <dbReference type="Proteomes" id="UP000218231"/>
    </source>
</evidence>
<protein>
    <recommendedName>
        <fullName evidence="3">TonB-dependent receptor-like beta-barrel domain-containing protein</fullName>
    </recommendedName>
</protein>
<comment type="caution">
    <text evidence="1">The sequence shown here is derived from an EMBL/GenBank/DDBJ whole genome shotgun (WGS) entry which is preliminary data.</text>
</comment>
<dbReference type="EMBL" id="LIAE01005568">
    <property type="protein sequence ID" value="PAV93240.1"/>
    <property type="molecule type" value="Genomic_DNA"/>
</dbReference>
<accession>A0A2A2M449</accession>
<dbReference type="PANTHER" id="PTHR47234">
    <property type="match status" value="1"/>
</dbReference>
<evidence type="ECO:0008006" key="3">
    <source>
        <dbReference type="Google" id="ProtNLM"/>
    </source>
</evidence>
<keyword evidence="2" id="KW-1185">Reference proteome</keyword>
<proteinExistence type="predicted"/>
<dbReference type="Proteomes" id="UP000218231">
    <property type="component" value="Unassembled WGS sequence"/>
</dbReference>
<dbReference type="AlphaFoldDB" id="A0A2A2M449"/>
<evidence type="ECO:0000313" key="1">
    <source>
        <dbReference type="EMBL" id="PAV93240.1"/>
    </source>
</evidence>
<dbReference type="PANTHER" id="PTHR47234:SF3">
    <property type="entry name" value="SECRETIN_TONB SHORT N-TERMINAL DOMAIN-CONTAINING PROTEIN"/>
    <property type="match status" value="1"/>
</dbReference>
<dbReference type="OrthoDB" id="10544360at2759"/>
<organism evidence="1 2">
    <name type="scientific">Diploscapter pachys</name>
    <dbReference type="NCBI Taxonomy" id="2018661"/>
    <lineage>
        <taxon>Eukaryota</taxon>
        <taxon>Metazoa</taxon>
        <taxon>Ecdysozoa</taxon>
        <taxon>Nematoda</taxon>
        <taxon>Chromadorea</taxon>
        <taxon>Rhabditida</taxon>
        <taxon>Rhabditina</taxon>
        <taxon>Rhabditomorpha</taxon>
        <taxon>Rhabditoidea</taxon>
        <taxon>Rhabditidae</taxon>
        <taxon>Diploscapter</taxon>
    </lineage>
</organism>
<reference evidence="1 2" key="1">
    <citation type="journal article" date="2017" name="Curr. Biol.">
        <title>Genome architecture and evolution of a unichromosomal asexual nematode.</title>
        <authorList>
            <person name="Fradin H."/>
            <person name="Zegar C."/>
            <person name="Gutwein M."/>
            <person name="Lucas J."/>
            <person name="Kovtun M."/>
            <person name="Corcoran D."/>
            <person name="Baugh L.R."/>
            <person name="Kiontke K."/>
            <person name="Gunsalus K."/>
            <person name="Fitch D.H."/>
            <person name="Piano F."/>
        </authorList>
    </citation>
    <scope>NUCLEOTIDE SEQUENCE [LARGE SCALE GENOMIC DNA]</scope>
    <source>
        <strain evidence="1">PF1309</strain>
    </source>
</reference>
<gene>
    <name evidence="1" type="ORF">WR25_10732</name>
</gene>